<evidence type="ECO:0000313" key="2">
    <source>
        <dbReference type="EMBL" id="MBK8571459.1"/>
    </source>
</evidence>
<dbReference type="SUPFAM" id="SSF53474">
    <property type="entry name" value="alpha/beta-Hydrolases"/>
    <property type="match status" value="1"/>
</dbReference>
<dbReference type="PANTHER" id="PTHR43194:SF5">
    <property type="entry name" value="PIMELOYL-[ACYL-CARRIER PROTEIN] METHYL ESTER ESTERASE"/>
    <property type="match status" value="1"/>
</dbReference>
<protein>
    <submittedName>
        <fullName evidence="2">Alpha/beta hydrolase</fullName>
    </submittedName>
</protein>
<dbReference type="AlphaFoldDB" id="A0A936K593"/>
<proteinExistence type="predicted"/>
<dbReference type="GO" id="GO:0016787">
    <property type="term" value="F:hydrolase activity"/>
    <property type="evidence" value="ECO:0007669"/>
    <property type="project" value="UniProtKB-KW"/>
</dbReference>
<dbReference type="PANTHER" id="PTHR43194">
    <property type="entry name" value="HYDROLASE ALPHA/BETA FOLD FAMILY"/>
    <property type="match status" value="1"/>
</dbReference>
<dbReference type="InterPro" id="IPR000073">
    <property type="entry name" value="AB_hydrolase_1"/>
</dbReference>
<dbReference type="PRINTS" id="PR00111">
    <property type="entry name" value="ABHYDROLASE"/>
</dbReference>
<dbReference type="InterPro" id="IPR029058">
    <property type="entry name" value="AB_hydrolase_fold"/>
</dbReference>
<comment type="caution">
    <text evidence="2">The sequence shown here is derived from an EMBL/GenBank/DDBJ whole genome shotgun (WGS) entry which is preliminary data.</text>
</comment>
<evidence type="ECO:0000313" key="3">
    <source>
        <dbReference type="Proteomes" id="UP000709959"/>
    </source>
</evidence>
<dbReference type="Proteomes" id="UP000709959">
    <property type="component" value="Unassembled WGS sequence"/>
</dbReference>
<organism evidence="2 3">
    <name type="scientific">Candidatus Geothrix odensensis</name>
    <dbReference type="NCBI Taxonomy" id="2954440"/>
    <lineage>
        <taxon>Bacteria</taxon>
        <taxon>Pseudomonadati</taxon>
        <taxon>Acidobacteriota</taxon>
        <taxon>Holophagae</taxon>
        <taxon>Holophagales</taxon>
        <taxon>Holophagaceae</taxon>
        <taxon>Geothrix</taxon>
    </lineage>
</organism>
<dbReference type="Pfam" id="PF12697">
    <property type="entry name" value="Abhydrolase_6"/>
    <property type="match status" value="1"/>
</dbReference>
<gene>
    <name evidence="2" type="ORF">IPN91_02225</name>
</gene>
<accession>A0A936K593</accession>
<sequence>MSTWILLRGLARESRHWGRFPEGFAQMVPEARVVLLELPGNGDLHGEASPWTIAEVARRCRSDVSQLGYPPPYHLLAMSLGGMVATAWAAAHPEEIAACVLVNTSFGSFSPLHHRLRPRAWPSLVRLLFPGRPETRERRIFQLTTRLAPASDELIRDWAAIRVARPVSAGNAWRQLIAAARFRAPQAAPAPTLVLAGGGDRLVDPRCSAEIARRWHCPLATHPTAGHDLPLDDGDWVARQVAEWCSGQVRQS</sequence>
<dbReference type="InterPro" id="IPR050228">
    <property type="entry name" value="Carboxylesterase_BioH"/>
</dbReference>
<evidence type="ECO:0000259" key="1">
    <source>
        <dbReference type="Pfam" id="PF12697"/>
    </source>
</evidence>
<dbReference type="EMBL" id="JADKCH010000001">
    <property type="protein sequence ID" value="MBK8571459.1"/>
    <property type="molecule type" value="Genomic_DNA"/>
</dbReference>
<dbReference type="Gene3D" id="3.40.50.1820">
    <property type="entry name" value="alpha/beta hydrolase"/>
    <property type="match status" value="1"/>
</dbReference>
<reference evidence="2 3" key="1">
    <citation type="submission" date="2020-10" db="EMBL/GenBank/DDBJ databases">
        <title>Connecting structure to function with the recovery of over 1000 high-quality activated sludge metagenome-assembled genomes encoding full-length rRNA genes using long-read sequencing.</title>
        <authorList>
            <person name="Singleton C.M."/>
            <person name="Petriglieri F."/>
            <person name="Kristensen J.M."/>
            <person name="Kirkegaard R.H."/>
            <person name="Michaelsen T.Y."/>
            <person name="Andersen M.H."/>
            <person name="Karst S.M."/>
            <person name="Dueholm M.S."/>
            <person name="Nielsen P.H."/>
            <person name="Albertsen M."/>
        </authorList>
    </citation>
    <scope>NUCLEOTIDE SEQUENCE [LARGE SCALE GENOMIC DNA]</scope>
    <source>
        <strain evidence="2">OdNE_18-Q3-R46-58_MAXAC.008</strain>
    </source>
</reference>
<feature type="domain" description="AB hydrolase-1" evidence="1">
    <location>
        <begin position="5"/>
        <end position="239"/>
    </location>
</feature>
<name>A0A936K593_9BACT</name>
<keyword evidence="2" id="KW-0378">Hydrolase</keyword>